<accession>A0ABT7FQW8</accession>
<evidence type="ECO:0000313" key="3">
    <source>
        <dbReference type="Proteomes" id="UP001239414"/>
    </source>
</evidence>
<dbReference type="EMBL" id="JASNUO010000008">
    <property type="protein sequence ID" value="MDK4248003.1"/>
    <property type="molecule type" value="Genomic_DNA"/>
</dbReference>
<feature type="region of interest" description="Disordered" evidence="1">
    <location>
        <begin position="1"/>
        <end position="45"/>
    </location>
</feature>
<organism evidence="2 3">
    <name type="scientific">Corynebacterium accolens</name>
    <dbReference type="NCBI Taxonomy" id="38284"/>
    <lineage>
        <taxon>Bacteria</taxon>
        <taxon>Bacillati</taxon>
        <taxon>Actinomycetota</taxon>
        <taxon>Actinomycetes</taxon>
        <taxon>Mycobacteriales</taxon>
        <taxon>Corynebacteriaceae</taxon>
        <taxon>Corynebacterium</taxon>
    </lineage>
</organism>
<reference evidence="2 3" key="1">
    <citation type="submission" date="2023-05" db="EMBL/GenBank/DDBJ databases">
        <title>Metabolic capabilities are highly conserved among human nasal-associated Corynebacterium species in pangenomic analyses.</title>
        <authorList>
            <person name="Tran T.H."/>
            <person name="Roberts A.Q."/>
            <person name="Escapa I.F."/>
            <person name="Gao W."/>
            <person name="Conlan S."/>
            <person name="Kong H."/>
            <person name="Segre J.A."/>
            <person name="Kelly M.S."/>
            <person name="Lemon K.P."/>
        </authorList>
    </citation>
    <scope>NUCLEOTIDE SEQUENCE [LARGE SCALE GENOMIC DNA]</scope>
    <source>
        <strain evidence="2 3">KPL3802</strain>
    </source>
</reference>
<sequence length="266" mass="29294">MTTNTPPPTTTDHEPVGDTTLWNTRKAGEPLDYDTNTDPDYDSDGEAEREVPVVFYATNTPDNPIAAAGAHARKNSWFFYQSLLPDLDDDVDLTLTSLAKDLGLTYSTLSGIIRAHFRMQELPLVAATNSEQWILDTPRLRVIDREIERIGDNHDHIGLVDAALADFLTPTAPCQHVPTVADIRRFIRDFIDTHNLADDDTDKVEPTLNVSVHNNRATMSLTCDKATAAIIARHIDSQADNNQCGAGEALIQLILDDTHTGLIPGK</sequence>
<gene>
    <name evidence="2" type="ORF">QPX34_08215</name>
</gene>
<protein>
    <submittedName>
        <fullName evidence="2">Uncharacterized protein</fullName>
    </submittedName>
</protein>
<feature type="compositionally biased region" description="Acidic residues" evidence="1">
    <location>
        <begin position="31"/>
        <end position="45"/>
    </location>
</feature>
<proteinExistence type="predicted"/>
<dbReference type="Proteomes" id="UP001239414">
    <property type="component" value="Unassembled WGS sequence"/>
</dbReference>
<keyword evidence="3" id="KW-1185">Reference proteome</keyword>
<comment type="caution">
    <text evidence="2">The sequence shown here is derived from an EMBL/GenBank/DDBJ whole genome shotgun (WGS) entry which is preliminary data.</text>
</comment>
<dbReference type="RefSeq" id="WP_284612745.1">
    <property type="nucleotide sequence ID" value="NZ_CP100377.1"/>
</dbReference>
<evidence type="ECO:0000256" key="1">
    <source>
        <dbReference type="SAM" id="MobiDB-lite"/>
    </source>
</evidence>
<evidence type="ECO:0000313" key="2">
    <source>
        <dbReference type="EMBL" id="MDK4248003.1"/>
    </source>
</evidence>
<name>A0ABT7FQW8_9CORY</name>